<dbReference type="Proteomes" id="UP000053947">
    <property type="component" value="Unassembled WGS sequence"/>
</dbReference>
<accession>A0A0W0GJT9</accession>
<sequence length="338" mass="36420">MARIDSREVEREKLAILRVLGSASNCLGSQVISRRLRDEYGVELCERAVRYHLGLLDEQGLTSKVSRRSGRSITAAGLDELSNALVTDKVGFVSDKIELLAYQSTFDVDRQAGLIPVNISFFKSSQFTDALKAMAPVYKAGICVSDRIAIAESGGTLGGLQVPDGYIGLATVCSIVINGTLLKAGIPMDSRFGGTLQYRQNRPWRFCDLIHYSGSSLDPSEIFIASRMTTVADTARRGAGKILANFREVPAMSLPLVRDLIKRLEKASIRGIVAVGESGKPVCEVPVGLNKAGLVLTGGLNPVAAAAEAGIAIRNRAMSGLMEFRSLHSFWDVTKQLS</sequence>
<evidence type="ECO:0000259" key="2">
    <source>
        <dbReference type="Pfam" id="PF08461"/>
    </source>
</evidence>
<keyword evidence="4" id="KW-1185">Reference proteome</keyword>
<dbReference type="EMBL" id="LFDV01000002">
    <property type="protein sequence ID" value="KTB48832.1"/>
    <property type="molecule type" value="Genomic_DNA"/>
</dbReference>
<comment type="caution">
    <text evidence="3">The sequence shown here is derived from an EMBL/GenBank/DDBJ whole genome shotgun (WGS) entry which is preliminary data.</text>
</comment>
<feature type="domain" description="NrpR regulatory" evidence="1">
    <location>
        <begin position="90"/>
        <end position="328"/>
    </location>
</feature>
<gene>
    <name evidence="3" type="ORF">DEALK_16790</name>
</gene>
<dbReference type="InterPro" id="IPR038982">
    <property type="entry name" value="NrpR"/>
</dbReference>
<dbReference type="InterPro" id="IPR002846">
    <property type="entry name" value="NRD"/>
</dbReference>
<dbReference type="RefSeq" id="WP_058439760.1">
    <property type="nucleotide sequence ID" value="NZ_KQ758903.1"/>
</dbReference>
<evidence type="ECO:0000259" key="1">
    <source>
        <dbReference type="Pfam" id="PF01995"/>
    </source>
</evidence>
<evidence type="ECO:0000313" key="4">
    <source>
        <dbReference type="Proteomes" id="UP000053947"/>
    </source>
</evidence>
<feature type="domain" description="Ribonuclease R winged-helix" evidence="2">
    <location>
        <begin position="15"/>
        <end position="81"/>
    </location>
</feature>
<evidence type="ECO:0000313" key="3">
    <source>
        <dbReference type="EMBL" id="KTB48832.1"/>
    </source>
</evidence>
<protein>
    <submittedName>
        <fullName evidence="3">Uncharacterized protein conserved in archaea</fullName>
    </submittedName>
</protein>
<dbReference type="PANTHER" id="PTHR41964:SF1">
    <property type="entry name" value="GLOBAL NITROGEN REGULATOR NRPR"/>
    <property type="match status" value="1"/>
</dbReference>
<dbReference type="AlphaFoldDB" id="A0A0W0GJT9"/>
<organism evidence="3 4">
    <name type="scientific">Dehalogenimonas alkenigignens</name>
    <dbReference type="NCBI Taxonomy" id="1217799"/>
    <lineage>
        <taxon>Bacteria</taxon>
        <taxon>Bacillati</taxon>
        <taxon>Chloroflexota</taxon>
        <taxon>Dehalococcoidia</taxon>
        <taxon>Dehalococcoidales</taxon>
        <taxon>Dehalococcoidaceae</taxon>
        <taxon>Dehalogenimonas</taxon>
    </lineage>
</organism>
<dbReference type="PATRIC" id="fig|1217799.6.peg.1729"/>
<dbReference type="InterPro" id="IPR013668">
    <property type="entry name" value="RNase_R_HTH_12"/>
</dbReference>
<reference evidence="3 4" key="1">
    <citation type="submission" date="2015-06" db="EMBL/GenBank/DDBJ databases">
        <title>Genome sequence of the organohalide-respiring Dehalogenimonas alkenigignens type strain (IP3-3T).</title>
        <authorList>
            <person name="Key T.A."/>
            <person name="Richmond D.P."/>
            <person name="Bowman K.S."/>
            <person name="Cho Y.-J."/>
            <person name="Chun J."/>
            <person name="da Costa M.S."/>
            <person name="Rainey F.A."/>
            <person name="Moe W.M."/>
        </authorList>
    </citation>
    <scope>NUCLEOTIDE SEQUENCE [LARGE SCALE GENOMIC DNA]</scope>
    <source>
        <strain evidence="3 4">IP3-3</strain>
    </source>
</reference>
<dbReference type="InterPro" id="IPR036984">
    <property type="entry name" value="NrpR_dom_sf"/>
</dbReference>
<dbReference type="Gene3D" id="3.30.70.1360">
    <property type="entry name" value="mj0159-like"/>
    <property type="match status" value="2"/>
</dbReference>
<proteinExistence type="predicted"/>
<name>A0A0W0GJT9_9CHLR</name>
<dbReference type="PANTHER" id="PTHR41964">
    <property type="entry name" value="GLOBAL NITROGEN REGULATOR NRPR"/>
    <property type="match status" value="1"/>
</dbReference>
<dbReference type="Pfam" id="PF01995">
    <property type="entry name" value="NRD1_2"/>
    <property type="match status" value="1"/>
</dbReference>
<dbReference type="OrthoDB" id="9775029at2"/>
<dbReference type="STRING" id="1217799.DEALK_16790"/>
<dbReference type="Pfam" id="PF08461">
    <property type="entry name" value="WHD_RNase_R"/>
    <property type="match status" value="1"/>
</dbReference>